<gene>
    <name evidence="3" type="ORF">Cni_G06137</name>
</gene>
<evidence type="ECO:0000256" key="1">
    <source>
        <dbReference type="ARBA" id="ARBA00007166"/>
    </source>
</evidence>
<dbReference type="Gene3D" id="1.10.890.20">
    <property type="match status" value="1"/>
</dbReference>
<evidence type="ECO:0008006" key="5">
    <source>
        <dbReference type="Google" id="ProtNLM"/>
    </source>
</evidence>
<keyword evidence="4" id="KW-1185">Reference proteome</keyword>
<organism evidence="3 4">
    <name type="scientific">Canna indica</name>
    <name type="common">Indian-shot</name>
    <dbReference type="NCBI Taxonomy" id="4628"/>
    <lineage>
        <taxon>Eukaryota</taxon>
        <taxon>Viridiplantae</taxon>
        <taxon>Streptophyta</taxon>
        <taxon>Embryophyta</taxon>
        <taxon>Tracheophyta</taxon>
        <taxon>Spermatophyta</taxon>
        <taxon>Magnoliopsida</taxon>
        <taxon>Liliopsida</taxon>
        <taxon>Zingiberales</taxon>
        <taxon>Cannaceae</taxon>
        <taxon>Canna</taxon>
    </lineage>
</organism>
<dbReference type="GO" id="GO:0009570">
    <property type="term" value="C:chloroplast stroma"/>
    <property type="evidence" value="ECO:0007669"/>
    <property type="project" value="TreeGrafter"/>
</dbReference>
<dbReference type="GO" id="GO:0016872">
    <property type="term" value="F:intramolecular lyase activity"/>
    <property type="evidence" value="ECO:0007669"/>
    <property type="project" value="InterPro"/>
</dbReference>
<evidence type="ECO:0000256" key="2">
    <source>
        <dbReference type="SAM" id="SignalP"/>
    </source>
</evidence>
<comment type="similarity">
    <text evidence="1">Belongs to the chalcone isomerase family.</text>
</comment>
<sequence>MFISILPSALITLPALLFFHCTLSSYRIMATGVVGKAIDEKEEEQEEDKVEMAKEPRTGVSFPVKLPDGKQLNASGLRRKKILLLGIDIYAFGIYADNAGLRELLMRRFGRAPEKATSKELFDAVIDNDVGMVVRMVMVFGGLSLSLVRKNLDQGLGESIKKLNGGHKNEELINKVMGTAKDNMKLPPGSIIEITRFPGYVLQTKVKDELVSKLESELLCRAYFQMYLGDDAFDKEAKEKFGRSLFSLL</sequence>
<dbReference type="Gene3D" id="3.50.70.10">
    <property type="match status" value="1"/>
</dbReference>
<protein>
    <recommendedName>
        <fullName evidence="5">Chalcone--flavonone isomerase</fullName>
    </recommendedName>
</protein>
<dbReference type="InterPro" id="IPR036298">
    <property type="entry name" value="Chalcone_isomerase_sf"/>
</dbReference>
<dbReference type="PANTHER" id="PTHR47589">
    <property type="entry name" value="FATTY-ACID-BINDING PROTEIN 1"/>
    <property type="match status" value="1"/>
</dbReference>
<dbReference type="SUPFAM" id="SSF54626">
    <property type="entry name" value="Chalcone isomerase"/>
    <property type="match status" value="1"/>
</dbReference>
<accession>A0AAQ3JVZ1</accession>
<name>A0AAQ3JVZ1_9LILI</name>
<dbReference type="InterPro" id="IPR016089">
    <property type="entry name" value="Chalcone_isomerase_bundle_sf"/>
</dbReference>
<evidence type="ECO:0000313" key="3">
    <source>
        <dbReference type="EMBL" id="WOK97429.1"/>
    </source>
</evidence>
<feature type="signal peptide" evidence="2">
    <location>
        <begin position="1"/>
        <end position="24"/>
    </location>
</feature>
<reference evidence="3 4" key="1">
    <citation type="submission" date="2023-10" db="EMBL/GenBank/DDBJ databases">
        <title>Chromosome-scale genome assembly provides insights into flower coloration mechanisms of Canna indica.</title>
        <authorList>
            <person name="Li C."/>
        </authorList>
    </citation>
    <scope>NUCLEOTIDE SEQUENCE [LARGE SCALE GENOMIC DNA]</scope>
    <source>
        <tissue evidence="3">Flower</tissue>
    </source>
</reference>
<keyword evidence="2" id="KW-0732">Signal</keyword>
<dbReference type="AlphaFoldDB" id="A0AAQ3JVZ1"/>
<dbReference type="EMBL" id="CP136891">
    <property type="protein sequence ID" value="WOK97429.1"/>
    <property type="molecule type" value="Genomic_DNA"/>
</dbReference>
<feature type="chain" id="PRO_5043024714" description="Chalcone--flavonone isomerase" evidence="2">
    <location>
        <begin position="25"/>
        <end position="249"/>
    </location>
</feature>
<dbReference type="GO" id="GO:0005504">
    <property type="term" value="F:fatty acid binding"/>
    <property type="evidence" value="ECO:0007669"/>
    <property type="project" value="TreeGrafter"/>
</dbReference>
<dbReference type="GO" id="GO:0006631">
    <property type="term" value="P:fatty acid metabolic process"/>
    <property type="evidence" value="ECO:0007669"/>
    <property type="project" value="TreeGrafter"/>
</dbReference>
<dbReference type="InterPro" id="IPR044228">
    <property type="entry name" value="FAP1"/>
</dbReference>
<dbReference type="InterPro" id="IPR016088">
    <property type="entry name" value="Chalcone_isomerase_3-sand"/>
</dbReference>
<dbReference type="Proteomes" id="UP001327560">
    <property type="component" value="Chromosome 2"/>
</dbReference>
<proteinExistence type="inferred from homology"/>
<dbReference type="PANTHER" id="PTHR47589:SF4">
    <property type="entry name" value="FATTY-ACID-BINDING PROTEIN 1-LIKE"/>
    <property type="match status" value="1"/>
</dbReference>
<evidence type="ECO:0000313" key="4">
    <source>
        <dbReference type="Proteomes" id="UP001327560"/>
    </source>
</evidence>